<feature type="transmembrane region" description="Helical" evidence="9">
    <location>
        <begin position="354"/>
        <end position="377"/>
    </location>
</feature>
<dbReference type="PANTHER" id="PTHR13117">
    <property type="entry name" value="ENDOPLASMIC RETICULUM MULTISPAN TRANSMEMBRANE PROTEIN-RELATED"/>
    <property type="match status" value="1"/>
</dbReference>
<feature type="transmembrane region" description="Helical" evidence="9">
    <location>
        <begin position="21"/>
        <end position="45"/>
    </location>
</feature>
<evidence type="ECO:0000256" key="5">
    <source>
        <dbReference type="ARBA" id="ARBA00022824"/>
    </source>
</evidence>
<evidence type="ECO:0000256" key="9">
    <source>
        <dbReference type="RuleBase" id="RU365067"/>
    </source>
</evidence>
<protein>
    <recommendedName>
        <fullName evidence="9">Protein RFT1 homolog</fullName>
    </recommendedName>
</protein>
<name>A0A482W9N2_ASBVE</name>
<keyword evidence="6 9" id="KW-1133">Transmembrane helix</keyword>
<evidence type="ECO:0000256" key="6">
    <source>
        <dbReference type="ARBA" id="ARBA00022989"/>
    </source>
</evidence>
<dbReference type="Proteomes" id="UP000292052">
    <property type="component" value="Unassembled WGS sequence"/>
</dbReference>
<dbReference type="GO" id="GO:0005789">
    <property type="term" value="C:endoplasmic reticulum membrane"/>
    <property type="evidence" value="ECO:0007669"/>
    <property type="project" value="UniProtKB-SubCell"/>
</dbReference>
<comment type="function">
    <text evidence="8 9">Intramembrane glycolipid transporter that operates in the biosynthetic pathway of dolichol-linked oligosaccharides, the glycan precursors employed in protein asparagine (N)-glycosylation. The sequential addition of sugars to dolichol pyrophosphate produces dolichol-linked oligosaccharides containing fourteen sugars, including two GlcNAcs, nine mannoses and three glucoses. Once assembled, the oligosaccharide is transferred from the lipid to nascent proteins by oligosaccharyltransferases. The assembly of dolichol-linked oligosaccharides begins on the cytosolic side of the endoplasmic reticulum membrane and finishes in its lumen. RFT1 could mediate the translocation of the cytosolically oriented intermediate DolPP-GlcNAc2Man5, produced by ALG11, into the ER lumen where dolichol-linked oligosaccharides assembly continues. However, the intramembrane lipid transporter activity could not be confirmed in vitro.</text>
</comment>
<evidence type="ECO:0000256" key="3">
    <source>
        <dbReference type="ARBA" id="ARBA00010288"/>
    </source>
</evidence>
<dbReference type="GO" id="GO:0006488">
    <property type="term" value="P:dolichol-linked oligosaccharide biosynthetic process"/>
    <property type="evidence" value="ECO:0007669"/>
    <property type="project" value="InterPro"/>
</dbReference>
<evidence type="ECO:0000256" key="4">
    <source>
        <dbReference type="ARBA" id="ARBA00022692"/>
    </source>
</evidence>
<dbReference type="EMBL" id="QDEB01013293">
    <property type="protein sequence ID" value="RZC41890.1"/>
    <property type="molecule type" value="Genomic_DNA"/>
</dbReference>
<organism evidence="10 11">
    <name type="scientific">Asbolus verrucosus</name>
    <name type="common">Desert ironclad beetle</name>
    <dbReference type="NCBI Taxonomy" id="1661398"/>
    <lineage>
        <taxon>Eukaryota</taxon>
        <taxon>Metazoa</taxon>
        <taxon>Ecdysozoa</taxon>
        <taxon>Arthropoda</taxon>
        <taxon>Hexapoda</taxon>
        <taxon>Insecta</taxon>
        <taxon>Pterygota</taxon>
        <taxon>Neoptera</taxon>
        <taxon>Endopterygota</taxon>
        <taxon>Coleoptera</taxon>
        <taxon>Polyphaga</taxon>
        <taxon>Cucujiformia</taxon>
        <taxon>Tenebrionidae</taxon>
        <taxon>Pimeliinae</taxon>
        <taxon>Asbolus</taxon>
    </lineage>
</organism>
<feature type="transmembrane region" description="Helical" evidence="9">
    <location>
        <begin position="90"/>
        <end position="113"/>
    </location>
</feature>
<accession>A0A482W9N2</accession>
<comment type="caution">
    <text evidence="10">The sequence shown here is derived from an EMBL/GenBank/DDBJ whole genome shotgun (WGS) entry which is preliminary data.</text>
</comment>
<evidence type="ECO:0000256" key="1">
    <source>
        <dbReference type="ARBA" id="ARBA00004477"/>
    </source>
</evidence>
<feature type="transmembrane region" description="Helical" evidence="9">
    <location>
        <begin position="161"/>
        <end position="180"/>
    </location>
</feature>
<dbReference type="AlphaFoldDB" id="A0A482W9N2"/>
<dbReference type="InterPro" id="IPR007594">
    <property type="entry name" value="RFT1"/>
</dbReference>
<feature type="transmembrane region" description="Helical" evidence="9">
    <location>
        <begin position="429"/>
        <end position="446"/>
    </location>
</feature>
<proteinExistence type="inferred from homology"/>
<sequence>MAITSTKAEMGRNILKSSLQNASFSIVFQILFRCITFVLNAFIIRTVGQDVLGIMNVRLLLLESTILFLSKEPILKACLTDTKSHNWAQVINQIWLSVPISGLMGLMLVYVWINVLSPTDDVYVTQYRLGCYAVALSCVVEQVTQSVVLVAQSFCFVKLKVIFETVYIVSRTIIFVYLVVNHPSGAINAFSIAQVTSAVVLCLLYYGFFFWYIAKLNVIKSSGGRGHKALFSDMNDFPFSSITEFFPGVMGNYERLLNKDLCLLTISFAKQSVIKQILTEGERYVMTISPVLTFSQQSMYDIVNNLGSLAARFIFRPIEDSAYFYFTQMIKRDEPVQKQDQRHISESATVLSQLCNIVTSIGLMVVVFGQSYSYTLLYLYGGTKLVANQLPVTLLRFHSFAIVLLAVNGVTEGYVFATMNNAQLDKYNYVMVIFSISFLVISYVLTNILGPVGFILANCVNMLARITHSLIYIGKKYQDTAYKPLEGLIPTSKFLLALAASGVATKISEVVLSSLILHIAVGAVCFTMTVVVWALENKSLLRLGYDKYKRRMSTKSD</sequence>
<keyword evidence="7 9" id="KW-0472">Membrane</keyword>
<comment type="similarity">
    <text evidence="3 9">Belongs to the RFT1 family.</text>
</comment>
<comment type="subcellular location">
    <subcellularLocation>
        <location evidence="1 9">Endoplasmic reticulum membrane</location>
        <topology evidence="1 9">Multi-pass membrane protein</topology>
    </subcellularLocation>
</comment>
<feature type="transmembrane region" description="Helical" evidence="9">
    <location>
        <begin position="192"/>
        <end position="214"/>
    </location>
</feature>
<dbReference type="PANTHER" id="PTHR13117:SF5">
    <property type="entry name" value="PROTEIN RFT1 HOMOLOG"/>
    <property type="match status" value="1"/>
</dbReference>
<evidence type="ECO:0000313" key="11">
    <source>
        <dbReference type="Proteomes" id="UP000292052"/>
    </source>
</evidence>
<evidence type="ECO:0000313" key="10">
    <source>
        <dbReference type="EMBL" id="RZC41890.1"/>
    </source>
</evidence>
<reference evidence="10 11" key="1">
    <citation type="submission" date="2017-03" db="EMBL/GenBank/DDBJ databases">
        <title>Genome of the blue death feigning beetle - Asbolus verrucosus.</title>
        <authorList>
            <person name="Rider S.D."/>
        </authorList>
    </citation>
    <scope>NUCLEOTIDE SEQUENCE [LARGE SCALE GENOMIC DNA]</scope>
    <source>
        <strain evidence="10">Butters</strain>
        <tissue evidence="10">Head and leg muscle</tissue>
    </source>
</reference>
<keyword evidence="4 9" id="KW-0812">Transmembrane</keyword>
<comment type="pathway">
    <text evidence="2">Protein modification; protein glycosylation.</text>
</comment>
<comment type="caution">
    <text evidence="9">Lacks conserved residue(s) required for the propagation of feature annotation.</text>
</comment>
<gene>
    <name evidence="10" type="ORF">BDFB_001688</name>
</gene>
<keyword evidence="5" id="KW-0256">Endoplasmic reticulum</keyword>
<dbReference type="OrthoDB" id="9979195at2759"/>
<evidence type="ECO:0000256" key="2">
    <source>
        <dbReference type="ARBA" id="ARBA00004922"/>
    </source>
</evidence>
<feature type="transmembrane region" description="Helical" evidence="9">
    <location>
        <begin position="510"/>
        <end position="535"/>
    </location>
</feature>
<feature type="transmembrane region" description="Helical" evidence="9">
    <location>
        <begin position="397"/>
        <end position="417"/>
    </location>
</feature>
<evidence type="ECO:0000256" key="7">
    <source>
        <dbReference type="ARBA" id="ARBA00023136"/>
    </source>
</evidence>
<dbReference type="STRING" id="1661398.A0A482W9N2"/>
<evidence type="ECO:0000256" key="8">
    <source>
        <dbReference type="ARBA" id="ARBA00045912"/>
    </source>
</evidence>
<dbReference type="GO" id="GO:0034203">
    <property type="term" value="P:glycolipid translocation"/>
    <property type="evidence" value="ECO:0007669"/>
    <property type="project" value="TreeGrafter"/>
</dbReference>
<keyword evidence="11" id="KW-1185">Reference proteome</keyword>
<dbReference type="Pfam" id="PF04506">
    <property type="entry name" value="Rft-1"/>
    <property type="match status" value="1"/>
</dbReference>